<accession>A0A1V3J0Y5</accession>
<dbReference type="CDD" id="cd00009">
    <property type="entry name" value="AAA"/>
    <property type="match status" value="1"/>
</dbReference>
<sequence>MKLQFPIKQRIIKLLKQISVEMQERDQILAITLLAAIAGQNTFLYGPPGTAKSLISRRLACAFELSSYFECLMNRFTTPEEIFGPVSIKELKEDRYLRQIDGYLPTADFAFLDEIWKSSPAILNNLLTIINEHLFKNGNERISVPLKSLISASNEIPAENQGLEALYDRFIVRLLVPPIKENDNFNRLLNSKPSAEKPIIDSTLIIRSEELIQWREQLHNIQLSSDTMLIIKYIRQELAEKFDKLNVYVSDRRWQRAAILLKASAFCNDRNETNHSDVALLKYCLWTTHENRDAVENIVMKAIKDCGFDSGIDLAELDRKKEKLDKEIHKELYYSQDIYNTHTINGKQYFRVKADFKPKYRYDNNTRRYTLNVLFEHMKTTEKYNPIDNQGNTIQEVSYEFNKQGCCLLKLNYYSYEDITFIPKPMFSKGQKKQDINERLIKSLSDSVKEIRRELTKTLVKIERKNKSYQEKLYSPFVTKVEIDIAVSAILDQIEQLKLRIVDCERLEALCQ</sequence>
<dbReference type="STRING" id="1908264.BKK54_10860"/>
<protein>
    <submittedName>
        <fullName evidence="3">ATPase</fullName>
    </submittedName>
</protein>
<proteinExistence type="predicted"/>
<dbReference type="InterPro" id="IPR045427">
    <property type="entry name" value="MoxR"/>
</dbReference>
<dbReference type="InterPro" id="IPR041538">
    <property type="entry name" value="RavA-like_AAA_lid"/>
</dbReference>
<dbReference type="InterPro" id="IPR050513">
    <property type="entry name" value="RavA_ATPases"/>
</dbReference>
<feature type="domain" description="MoxR" evidence="2">
    <location>
        <begin position="10"/>
        <end position="211"/>
    </location>
</feature>
<dbReference type="Proteomes" id="UP000188481">
    <property type="component" value="Unassembled WGS sequence"/>
</dbReference>
<dbReference type="PANTHER" id="PTHR32204:SF0">
    <property type="entry name" value="ATPASE RAVA"/>
    <property type="match status" value="1"/>
</dbReference>
<dbReference type="RefSeq" id="WP_077543112.1">
    <property type="nucleotide sequence ID" value="NZ_MLHN01000031.1"/>
</dbReference>
<feature type="domain" description="ATPase RavA-like AAA lid" evidence="1">
    <location>
        <begin position="229"/>
        <end position="299"/>
    </location>
</feature>
<evidence type="ECO:0000313" key="3">
    <source>
        <dbReference type="EMBL" id="OOF48436.1"/>
    </source>
</evidence>
<comment type="caution">
    <text evidence="3">The sequence shown here is derived from an EMBL/GenBank/DDBJ whole genome shotgun (WGS) entry which is preliminary data.</text>
</comment>
<dbReference type="EMBL" id="MLHN01000031">
    <property type="protein sequence ID" value="OOF48436.1"/>
    <property type="molecule type" value="Genomic_DNA"/>
</dbReference>
<dbReference type="PANTHER" id="PTHR32204">
    <property type="entry name" value="ATPASE RAVA"/>
    <property type="match status" value="1"/>
</dbReference>
<gene>
    <name evidence="3" type="ORF">BKK54_10860</name>
</gene>
<reference evidence="3 4" key="1">
    <citation type="submission" date="2016-10" db="EMBL/GenBank/DDBJ databases">
        <title>Rodentibacter gen. nov. and new species.</title>
        <authorList>
            <person name="Christensen H."/>
        </authorList>
    </citation>
    <scope>NUCLEOTIDE SEQUENCE [LARGE SCALE GENOMIC DNA]</scope>
    <source>
        <strain evidence="4">ppn416</strain>
    </source>
</reference>
<dbReference type="SUPFAM" id="SSF52540">
    <property type="entry name" value="P-loop containing nucleoside triphosphate hydrolases"/>
    <property type="match status" value="1"/>
</dbReference>
<dbReference type="Pfam" id="PF17868">
    <property type="entry name" value="AAA_lid_8"/>
    <property type="match status" value="1"/>
</dbReference>
<organism evidence="3 4">
    <name type="scientific">Rodentibacter genomosp. 1</name>
    <dbReference type="NCBI Taxonomy" id="1908264"/>
    <lineage>
        <taxon>Bacteria</taxon>
        <taxon>Pseudomonadati</taxon>
        <taxon>Pseudomonadota</taxon>
        <taxon>Gammaproteobacteria</taxon>
        <taxon>Pasteurellales</taxon>
        <taxon>Pasteurellaceae</taxon>
        <taxon>Rodentibacter</taxon>
    </lineage>
</organism>
<dbReference type="Gene3D" id="3.40.50.300">
    <property type="entry name" value="P-loop containing nucleotide triphosphate hydrolases"/>
    <property type="match status" value="1"/>
</dbReference>
<name>A0A1V3J0Y5_9PAST</name>
<evidence type="ECO:0000313" key="4">
    <source>
        <dbReference type="Proteomes" id="UP000188481"/>
    </source>
</evidence>
<evidence type="ECO:0000259" key="2">
    <source>
        <dbReference type="Pfam" id="PF20030"/>
    </source>
</evidence>
<dbReference type="AlphaFoldDB" id="A0A1V3J0Y5"/>
<dbReference type="InterPro" id="IPR027417">
    <property type="entry name" value="P-loop_NTPase"/>
</dbReference>
<keyword evidence="4" id="KW-1185">Reference proteome</keyword>
<dbReference type="Pfam" id="PF20030">
    <property type="entry name" value="bpMoxR"/>
    <property type="match status" value="1"/>
</dbReference>
<evidence type="ECO:0000259" key="1">
    <source>
        <dbReference type="Pfam" id="PF17868"/>
    </source>
</evidence>